<feature type="compositionally biased region" description="Basic and acidic residues" evidence="1">
    <location>
        <begin position="104"/>
        <end position="113"/>
    </location>
</feature>
<dbReference type="AlphaFoldDB" id="A0A238GYE3"/>
<dbReference type="Proteomes" id="UP000198460">
    <property type="component" value="Unassembled WGS sequence"/>
</dbReference>
<evidence type="ECO:0000313" key="3">
    <source>
        <dbReference type="Proteomes" id="UP000198460"/>
    </source>
</evidence>
<feature type="region of interest" description="Disordered" evidence="1">
    <location>
        <begin position="93"/>
        <end position="125"/>
    </location>
</feature>
<dbReference type="Pfam" id="PF07769">
    <property type="entry name" value="PsiF_repeat"/>
    <property type="match status" value="2"/>
</dbReference>
<organism evidence="2 3">
    <name type="scientific">Burkholderia singularis</name>
    <dbReference type="NCBI Taxonomy" id="1503053"/>
    <lineage>
        <taxon>Bacteria</taxon>
        <taxon>Pseudomonadati</taxon>
        <taxon>Pseudomonadota</taxon>
        <taxon>Betaproteobacteria</taxon>
        <taxon>Burkholderiales</taxon>
        <taxon>Burkholderiaceae</taxon>
        <taxon>Burkholderia</taxon>
        <taxon>pseudomallei group</taxon>
    </lineage>
</organism>
<sequence length="125" mass="13644">MICHNAKRDARCRAIRGLTNKMQFTQRECPMKIRSLMAALLVGGVLATPAFAANSQQDKMKACNAQAAGKTGDERKAFMKGCLSAKPKKLSQQEKMKACNMQAGDKKGDERKTFMKSCLSSQPAA</sequence>
<reference evidence="2 3" key="1">
    <citation type="submission" date="2017-04" db="EMBL/GenBank/DDBJ databases">
        <authorList>
            <person name="Afonso C.L."/>
            <person name="Miller P.J."/>
            <person name="Scott M.A."/>
            <person name="Spackman E."/>
            <person name="Goraichik I."/>
            <person name="Dimitrov K.M."/>
            <person name="Suarez D.L."/>
            <person name="Swayne D.E."/>
        </authorList>
    </citation>
    <scope>NUCLEOTIDE SEQUENCE [LARGE SCALE GENOMIC DNA]</scope>
    <source>
        <strain evidence="2">LMG 28154</strain>
    </source>
</reference>
<proteinExistence type="predicted"/>
<dbReference type="InterPro" id="IPR011690">
    <property type="entry name" value="P_starv_induced_PsiF"/>
</dbReference>
<gene>
    <name evidence="2" type="ORF">BSIN_1284</name>
</gene>
<evidence type="ECO:0000313" key="2">
    <source>
        <dbReference type="EMBL" id="SMF97980.1"/>
    </source>
</evidence>
<name>A0A238GYE3_9BURK</name>
<accession>A0A238GYE3</accession>
<protein>
    <submittedName>
        <fullName evidence="2">Phosphate starvation-inducible protein PsiF</fullName>
    </submittedName>
</protein>
<evidence type="ECO:0000256" key="1">
    <source>
        <dbReference type="SAM" id="MobiDB-lite"/>
    </source>
</evidence>
<dbReference type="EMBL" id="FXAN01000004">
    <property type="protein sequence ID" value="SMF97980.1"/>
    <property type="molecule type" value="Genomic_DNA"/>
</dbReference>